<name>F2NM43_MARHT</name>
<dbReference type="Pfam" id="PF02151">
    <property type="entry name" value="UVR"/>
    <property type="match status" value="1"/>
</dbReference>
<dbReference type="SMART" id="SM00278">
    <property type="entry name" value="HhH1"/>
    <property type="match status" value="2"/>
</dbReference>
<dbReference type="HOGENOM" id="CLU_014841_3_2_0"/>
<dbReference type="KEGG" id="mhd:Marky_0763"/>
<dbReference type="Pfam" id="PF22920">
    <property type="entry name" value="UvrC_RNaseH"/>
    <property type="match status" value="1"/>
</dbReference>
<keyword evidence="5 6" id="KW-0234">DNA repair</keyword>
<dbReference type="Pfam" id="PF14520">
    <property type="entry name" value="HHH_5"/>
    <property type="match status" value="1"/>
</dbReference>
<comment type="subunit">
    <text evidence="6">Interacts with UvrB in an incision complex.</text>
</comment>
<dbReference type="InterPro" id="IPR010994">
    <property type="entry name" value="RuvA_2-like"/>
</dbReference>
<dbReference type="GO" id="GO:0009381">
    <property type="term" value="F:excinuclease ABC activity"/>
    <property type="evidence" value="ECO:0007669"/>
    <property type="project" value="UniProtKB-UniRule"/>
</dbReference>
<evidence type="ECO:0000313" key="10">
    <source>
        <dbReference type="EMBL" id="AEB11513.1"/>
    </source>
</evidence>
<feature type="domain" description="UVR" evidence="7">
    <location>
        <begin position="194"/>
        <end position="229"/>
    </location>
</feature>
<dbReference type="Gene3D" id="3.30.420.340">
    <property type="entry name" value="UvrC, RNAse H endonuclease domain"/>
    <property type="match status" value="1"/>
</dbReference>
<dbReference type="GO" id="GO:0003677">
    <property type="term" value="F:DNA binding"/>
    <property type="evidence" value="ECO:0007669"/>
    <property type="project" value="UniProtKB-UniRule"/>
</dbReference>
<evidence type="ECO:0000256" key="4">
    <source>
        <dbReference type="ARBA" id="ARBA00022881"/>
    </source>
</evidence>
<protein>
    <recommendedName>
        <fullName evidence="6">UvrABC system protein C</fullName>
        <shortName evidence="6">Protein UvrC</shortName>
    </recommendedName>
    <alternativeName>
        <fullName evidence="6">Excinuclease ABC subunit C</fullName>
    </alternativeName>
</protein>
<feature type="domain" description="GIY-YIG" evidence="8">
    <location>
        <begin position="11"/>
        <end position="85"/>
    </location>
</feature>
<dbReference type="PROSITE" id="PS50164">
    <property type="entry name" value="GIY_YIG"/>
    <property type="match status" value="1"/>
</dbReference>
<feature type="domain" description="UvrC family homology region profile" evidence="9">
    <location>
        <begin position="246"/>
        <end position="473"/>
    </location>
</feature>
<dbReference type="InterPro" id="IPR001162">
    <property type="entry name" value="UvrC_RNase_H_dom"/>
</dbReference>
<dbReference type="RefSeq" id="WP_013703565.1">
    <property type="nucleotide sequence ID" value="NC_015387.1"/>
</dbReference>
<dbReference type="Pfam" id="PF08459">
    <property type="entry name" value="UvrC_RNaseH_dom"/>
    <property type="match status" value="1"/>
</dbReference>
<evidence type="ECO:0000256" key="3">
    <source>
        <dbReference type="ARBA" id="ARBA00022769"/>
    </source>
</evidence>
<comment type="function">
    <text evidence="6">The UvrABC repair system catalyzes the recognition and processing of DNA lesions. UvrC both incises the 5' and 3' sides of the lesion. The N-terminal half is responsible for the 3' incision and the C-terminal half is responsible for the 5' incision.</text>
</comment>
<dbReference type="Proteomes" id="UP000007030">
    <property type="component" value="Chromosome"/>
</dbReference>
<gene>
    <name evidence="6" type="primary">uvrC</name>
    <name evidence="10" type="ordered locus">Marky_0763</name>
</gene>
<dbReference type="InterPro" id="IPR001943">
    <property type="entry name" value="UVR_dom"/>
</dbReference>
<keyword evidence="6" id="KW-0742">SOS response</keyword>
<dbReference type="InterPro" id="IPR038476">
    <property type="entry name" value="UvrC_RNase_H_dom_sf"/>
</dbReference>
<evidence type="ECO:0000259" key="9">
    <source>
        <dbReference type="PROSITE" id="PS50165"/>
    </source>
</evidence>
<dbReference type="EMBL" id="CP002630">
    <property type="protein sequence ID" value="AEB11513.1"/>
    <property type="molecule type" value="Genomic_DNA"/>
</dbReference>
<dbReference type="SUPFAM" id="SSF82771">
    <property type="entry name" value="GIY-YIG endonuclease"/>
    <property type="match status" value="1"/>
</dbReference>
<dbReference type="OrthoDB" id="9804933at2"/>
<keyword evidence="2 6" id="KW-0227">DNA damage</keyword>
<dbReference type="SMART" id="SM00465">
    <property type="entry name" value="GIYc"/>
    <property type="match status" value="1"/>
</dbReference>
<dbReference type="GO" id="GO:0006289">
    <property type="term" value="P:nucleotide-excision repair"/>
    <property type="evidence" value="ECO:0007669"/>
    <property type="project" value="UniProtKB-UniRule"/>
</dbReference>
<dbReference type="PANTHER" id="PTHR30562">
    <property type="entry name" value="UVRC/OXIDOREDUCTASE"/>
    <property type="match status" value="1"/>
</dbReference>
<reference evidence="10 11" key="1">
    <citation type="journal article" date="2012" name="Stand. Genomic Sci.">
        <title>Complete genome sequence of the aerobic, heterotroph Marinithermus hydrothermalis type strain (T1(T)) from a deep-sea hydrothermal vent chimney.</title>
        <authorList>
            <person name="Copeland A."/>
            <person name="Gu W."/>
            <person name="Yasawong M."/>
            <person name="Lapidus A."/>
            <person name="Lucas S."/>
            <person name="Deshpande S."/>
            <person name="Pagani I."/>
            <person name="Tapia R."/>
            <person name="Cheng J.F."/>
            <person name="Goodwin L.A."/>
            <person name="Pitluck S."/>
            <person name="Liolios K."/>
            <person name="Ivanova N."/>
            <person name="Mavromatis K."/>
            <person name="Mikhailova N."/>
            <person name="Pati A."/>
            <person name="Chen A."/>
            <person name="Palaniappan K."/>
            <person name="Land M."/>
            <person name="Pan C."/>
            <person name="Brambilla E.M."/>
            <person name="Rohde M."/>
            <person name="Tindall B.J."/>
            <person name="Sikorski J."/>
            <person name="Goker M."/>
            <person name="Detter J.C."/>
            <person name="Bristow J."/>
            <person name="Eisen J.A."/>
            <person name="Markowitz V."/>
            <person name="Hugenholtz P."/>
            <person name="Kyrpides N.C."/>
            <person name="Klenk H.P."/>
            <person name="Woyke T."/>
        </authorList>
    </citation>
    <scope>NUCLEOTIDE SEQUENCE [LARGE SCALE GENOMIC DNA]</scope>
    <source>
        <strain evidence="11">DSM 14884 / JCM 11576 / T1</strain>
    </source>
</reference>
<dbReference type="FunFam" id="3.40.1440.10:FF:000001">
    <property type="entry name" value="UvrABC system protein C"/>
    <property type="match status" value="1"/>
</dbReference>
<dbReference type="NCBIfam" id="TIGR00194">
    <property type="entry name" value="uvrC"/>
    <property type="match status" value="1"/>
</dbReference>
<evidence type="ECO:0000259" key="7">
    <source>
        <dbReference type="PROSITE" id="PS50151"/>
    </source>
</evidence>
<sequence length="603" mass="67429">MRPADLPPLPEAPGVYLWKAGDEVIYVGKAKRLKARVTSYFHAEGKPARIAQEASSLEFIVTRDEIEALLLEANLIKAHHPRYNVLLKDDKHYPFLKLTNEPFPILLVTRRVQDDGARYWGPFPDAGAVRRIKRLIDRVFPLRKNSGYPMKRRRFPCLNHAMGRCLAPCVGQADPAAYAAVVRQVEQVLDGRIDALIAQMEARMHQAARETNFELAAEIRDQIQALKAFFNADQQAYALELGDLDFLGFARAGGYAMVQLYQMRGGRILGRANRFVEGVNEAEDAEILEAFLREHYLEATPLPPVVLLPFHVEAEAPLAAFLSQRAGRKVALRVPQRGEKARLLEFAAKNARLGLEAELKRLERKGDHPALKALAEVLRLSHRPYRIEGFDISNLMGEAVVASIAVLEGGRPKKSEYRRMRIRNLAGRPNDYVAIAEAVYRRFTGSLADKLPVPDLLLIDGGLGQVRAAAQALERAGLSVPLVGLAKREETLVLPSGERVTLPLTHPALQLLIHLRDETHRNGLRYNRKLRTQKHLKSLFDGIPGIGPRRKQVLLEHFSTLEELRQTPLETLARLPGMNRKAAQAVLEALKQHAPAQTGKIAP</sequence>
<evidence type="ECO:0000256" key="6">
    <source>
        <dbReference type="HAMAP-Rule" id="MF_00203"/>
    </source>
</evidence>
<dbReference type="InterPro" id="IPR035901">
    <property type="entry name" value="GIY-YIG_endonuc_sf"/>
</dbReference>
<keyword evidence="3 6" id="KW-0228">DNA excision</keyword>
<dbReference type="STRING" id="869210.Marky_0763"/>
<dbReference type="GO" id="GO:0009432">
    <property type="term" value="P:SOS response"/>
    <property type="evidence" value="ECO:0007669"/>
    <property type="project" value="UniProtKB-UniRule"/>
</dbReference>
<dbReference type="Gene3D" id="3.40.1440.10">
    <property type="entry name" value="GIY-YIG endonuclease"/>
    <property type="match status" value="1"/>
</dbReference>
<dbReference type="InterPro" id="IPR004791">
    <property type="entry name" value="UvrC"/>
</dbReference>
<evidence type="ECO:0000256" key="1">
    <source>
        <dbReference type="ARBA" id="ARBA00022490"/>
    </source>
</evidence>
<dbReference type="SUPFAM" id="SSF47781">
    <property type="entry name" value="RuvA domain 2-like"/>
    <property type="match status" value="1"/>
</dbReference>
<dbReference type="Gene3D" id="1.10.150.20">
    <property type="entry name" value="5' to 3' exonuclease, C-terminal subdomain"/>
    <property type="match status" value="1"/>
</dbReference>
<keyword evidence="1 6" id="KW-0963">Cytoplasm</keyword>
<keyword evidence="4 6" id="KW-0267">Excision nuclease</keyword>
<dbReference type="PANTHER" id="PTHR30562:SF1">
    <property type="entry name" value="UVRABC SYSTEM PROTEIN C"/>
    <property type="match status" value="1"/>
</dbReference>
<dbReference type="InterPro" id="IPR000305">
    <property type="entry name" value="GIY-YIG_endonuc"/>
</dbReference>
<dbReference type="PROSITE" id="PS50165">
    <property type="entry name" value="UVRC"/>
    <property type="match status" value="1"/>
</dbReference>
<dbReference type="PROSITE" id="PS50151">
    <property type="entry name" value="UVR"/>
    <property type="match status" value="1"/>
</dbReference>
<dbReference type="InterPro" id="IPR047296">
    <property type="entry name" value="GIY-YIG_UvrC_Cho"/>
</dbReference>
<evidence type="ECO:0000259" key="8">
    <source>
        <dbReference type="PROSITE" id="PS50164"/>
    </source>
</evidence>
<evidence type="ECO:0000256" key="5">
    <source>
        <dbReference type="ARBA" id="ARBA00023204"/>
    </source>
</evidence>
<dbReference type="CDD" id="cd10434">
    <property type="entry name" value="GIY-YIG_UvrC_Cho"/>
    <property type="match status" value="1"/>
</dbReference>
<dbReference type="eggNOG" id="COG0322">
    <property type="taxonomic scope" value="Bacteria"/>
</dbReference>
<dbReference type="Pfam" id="PF01541">
    <property type="entry name" value="GIY-YIG"/>
    <property type="match status" value="1"/>
</dbReference>
<accession>F2NM43</accession>
<proteinExistence type="inferred from homology"/>
<organism evidence="10 11">
    <name type="scientific">Marinithermus hydrothermalis (strain DSM 14884 / JCM 11576 / T1)</name>
    <dbReference type="NCBI Taxonomy" id="869210"/>
    <lineage>
        <taxon>Bacteria</taxon>
        <taxon>Thermotogati</taxon>
        <taxon>Deinococcota</taxon>
        <taxon>Deinococci</taxon>
        <taxon>Thermales</taxon>
        <taxon>Thermaceae</taxon>
        <taxon>Marinithermus</taxon>
    </lineage>
</organism>
<dbReference type="GO" id="GO:0009380">
    <property type="term" value="C:excinuclease repair complex"/>
    <property type="evidence" value="ECO:0007669"/>
    <property type="project" value="InterPro"/>
</dbReference>
<evidence type="ECO:0000256" key="2">
    <source>
        <dbReference type="ARBA" id="ARBA00022763"/>
    </source>
</evidence>
<comment type="similarity">
    <text evidence="6">Belongs to the UvrC family.</text>
</comment>
<dbReference type="InterPro" id="IPR050066">
    <property type="entry name" value="UvrABC_protein_C"/>
</dbReference>
<dbReference type="Gene3D" id="4.10.860.10">
    <property type="entry name" value="UVR domain"/>
    <property type="match status" value="1"/>
</dbReference>
<dbReference type="HAMAP" id="MF_00203">
    <property type="entry name" value="UvrC"/>
    <property type="match status" value="1"/>
</dbReference>
<evidence type="ECO:0000313" key="11">
    <source>
        <dbReference type="Proteomes" id="UP000007030"/>
    </source>
</evidence>
<dbReference type="InterPro" id="IPR003583">
    <property type="entry name" value="Hlx-hairpin-Hlx_DNA-bd_motif"/>
</dbReference>
<dbReference type="InterPro" id="IPR036876">
    <property type="entry name" value="UVR_dom_sf"/>
</dbReference>
<dbReference type="SUPFAM" id="SSF46600">
    <property type="entry name" value="C-terminal UvrC-binding domain of UvrB"/>
    <property type="match status" value="1"/>
</dbReference>
<dbReference type="AlphaFoldDB" id="F2NM43"/>
<dbReference type="GO" id="GO:0005737">
    <property type="term" value="C:cytoplasm"/>
    <property type="evidence" value="ECO:0007669"/>
    <property type="project" value="UniProtKB-SubCell"/>
</dbReference>
<comment type="subcellular location">
    <subcellularLocation>
        <location evidence="6">Cytoplasm</location>
    </subcellularLocation>
</comment>
<keyword evidence="11" id="KW-1185">Reference proteome</keyword>